<feature type="compositionally biased region" description="Basic residues" evidence="1">
    <location>
        <begin position="356"/>
        <end position="368"/>
    </location>
</feature>
<proteinExistence type="predicted"/>
<feature type="region of interest" description="Disordered" evidence="1">
    <location>
        <begin position="1"/>
        <end position="22"/>
    </location>
</feature>
<feature type="compositionally biased region" description="Polar residues" evidence="1">
    <location>
        <begin position="106"/>
        <end position="116"/>
    </location>
</feature>
<evidence type="ECO:0000256" key="1">
    <source>
        <dbReference type="SAM" id="MobiDB-lite"/>
    </source>
</evidence>
<evidence type="ECO:0000313" key="2">
    <source>
        <dbReference type="EMBL" id="KAK7017333.1"/>
    </source>
</evidence>
<feature type="compositionally biased region" description="Low complexity" evidence="1">
    <location>
        <begin position="144"/>
        <end position="155"/>
    </location>
</feature>
<dbReference type="Proteomes" id="UP001362999">
    <property type="component" value="Unassembled WGS sequence"/>
</dbReference>
<feature type="region of interest" description="Disordered" evidence="1">
    <location>
        <begin position="305"/>
        <end position="374"/>
    </location>
</feature>
<feature type="compositionally biased region" description="Polar residues" evidence="1">
    <location>
        <begin position="45"/>
        <end position="75"/>
    </location>
</feature>
<comment type="caution">
    <text evidence="2">The sequence shown here is derived from an EMBL/GenBank/DDBJ whole genome shotgun (WGS) entry which is preliminary data.</text>
</comment>
<dbReference type="EMBL" id="JAWWNJ010000048">
    <property type="protein sequence ID" value="KAK7017333.1"/>
    <property type="molecule type" value="Genomic_DNA"/>
</dbReference>
<feature type="compositionally biased region" description="Basic and acidic residues" evidence="1">
    <location>
        <begin position="88"/>
        <end position="97"/>
    </location>
</feature>
<name>A0AAW0AUL7_9AGAR</name>
<feature type="region of interest" description="Disordered" evidence="1">
    <location>
        <begin position="42"/>
        <end position="193"/>
    </location>
</feature>
<dbReference type="AlphaFoldDB" id="A0AAW0AUL7"/>
<protein>
    <submittedName>
        <fullName evidence="2">Uncharacterized protein</fullName>
    </submittedName>
</protein>
<organism evidence="2 3">
    <name type="scientific">Favolaschia claudopus</name>
    <dbReference type="NCBI Taxonomy" id="2862362"/>
    <lineage>
        <taxon>Eukaryota</taxon>
        <taxon>Fungi</taxon>
        <taxon>Dikarya</taxon>
        <taxon>Basidiomycota</taxon>
        <taxon>Agaricomycotina</taxon>
        <taxon>Agaricomycetes</taxon>
        <taxon>Agaricomycetidae</taxon>
        <taxon>Agaricales</taxon>
        <taxon>Marasmiineae</taxon>
        <taxon>Mycenaceae</taxon>
        <taxon>Favolaschia</taxon>
    </lineage>
</organism>
<gene>
    <name evidence="2" type="ORF">R3P38DRAFT_3201772</name>
</gene>
<accession>A0AAW0AUL7</accession>
<keyword evidence="3" id="KW-1185">Reference proteome</keyword>
<feature type="compositionally biased region" description="Low complexity" evidence="1">
    <location>
        <begin position="305"/>
        <end position="335"/>
    </location>
</feature>
<sequence>MSHPHAPTTNGNTLSKSERTRLVRSTRKLQALLGATPQVIEAAVSQASSRRPSPSILSKNSTSTSLQTPGRSVSLSDRRRTTSAQKENTSDDAERPRLTLYLHPPSASSHSQANSKLSSSPSLPIPSPSTPLSPTTNTAPCASPSPRSPSFPRSPIQRSLSRVASLSKLTTSPPPPPISTSSPQRRRNLPKPGENVHVAGELFLGAQSTSTSTSLSTIPASPAASESTSIFAFASVQSPPPSSFRGPAPTPNPAFKLQRAATLGHASSSRGGMMEVGAEKHAKVLLAGVFVPSSACFWQSSSSLYSTTSSSSSTVSSSSSPTSSEYTMTSTSTTPPSTPAPRDGLTRSVSTANMHARGRWPGKRHRRGGSLSLPSLSPLSPLVDVYADDGIPCDARDSANGDSLLPPLPHSERRREGREWSGEWNWEMGRVVRGLRGLK</sequence>
<reference evidence="2 3" key="1">
    <citation type="journal article" date="2024" name="J Genomics">
        <title>Draft genome sequencing and assembly of Favolaschia claudopus CIRM-BRFM 2984 isolated from oak limbs.</title>
        <authorList>
            <person name="Navarro D."/>
            <person name="Drula E."/>
            <person name="Chaduli D."/>
            <person name="Cazenave R."/>
            <person name="Ahrendt S."/>
            <person name="Wang J."/>
            <person name="Lipzen A."/>
            <person name="Daum C."/>
            <person name="Barry K."/>
            <person name="Grigoriev I.V."/>
            <person name="Favel A."/>
            <person name="Rosso M.N."/>
            <person name="Martin F."/>
        </authorList>
    </citation>
    <scope>NUCLEOTIDE SEQUENCE [LARGE SCALE GENOMIC DNA]</scope>
    <source>
        <strain evidence="2 3">CIRM-BRFM 2984</strain>
    </source>
</reference>
<feature type="region of interest" description="Disordered" evidence="1">
    <location>
        <begin position="397"/>
        <end position="417"/>
    </location>
</feature>
<evidence type="ECO:0000313" key="3">
    <source>
        <dbReference type="Proteomes" id="UP001362999"/>
    </source>
</evidence>